<gene>
    <name evidence="1" type="ORF">ANCCAN_24552</name>
</gene>
<evidence type="ECO:0000313" key="1">
    <source>
        <dbReference type="EMBL" id="RCN29690.1"/>
    </source>
</evidence>
<proteinExistence type="predicted"/>
<sequence length="178" mass="20403">MLYFLIQFAASTSRAMNSKGARNRTISESAVIHGKHAASTPLVFDQEVAVVGNKLVHLQPQEQPQAKVYSSGSQSSNIGRYCLQRLCCREFSISNFRKRSRGFQLSFFKIIFTKLEHLLFLFQLVMKLIRFKRKCEACEHFPKEKNEDDQNNQNILQLLLLSRFGVTKPKSQGHSFDG</sequence>
<comment type="caution">
    <text evidence="1">The sequence shown here is derived from an EMBL/GenBank/DDBJ whole genome shotgun (WGS) entry which is preliminary data.</text>
</comment>
<reference evidence="1 2" key="1">
    <citation type="submission" date="2014-10" db="EMBL/GenBank/DDBJ databases">
        <title>Draft genome of the hookworm Ancylostoma caninum.</title>
        <authorList>
            <person name="Mitreva M."/>
        </authorList>
    </citation>
    <scope>NUCLEOTIDE SEQUENCE [LARGE SCALE GENOMIC DNA]</scope>
    <source>
        <strain evidence="1 2">Baltimore</strain>
    </source>
</reference>
<evidence type="ECO:0000313" key="2">
    <source>
        <dbReference type="Proteomes" id="UP000252519"/>
    </source>
</evidence>
<name>A0A368FFN5_ANCCA</name>
<protein>
    <submittedName>
        <fullName evidence="1">Uncharacterized protein</fullName>
    </submittedName>
</protein>
<dbReference type="OrthoDB" id="5865277at2759"/>
<dbReference type="AlphaFoldDB" id="A0A368FFN5"/>
<dbReference type="EMBL" id="JOJR01001822">
    <property type="protein sequence ID" value="RCN29690.1"/>
    <property type="molecule type" value="Genomic_DNA"/>
</dbReference>
<accession>A0A368FFN5</accession>
<keyword evidence="2" id="KW-1185">Reference proteome</keyword>
<dbReference type="Proteomes" id="UP000252519">
    <property type="component" value="Unassembled WGS sequence"/>
</dbReference>
<organism evidence="1 2">
    <name type="scientific">Ancylostoma caninum</name>
    <name type="common">Dog hookworm</name>
    <dbReference type="NCBI Taxonomy" id="29170"/>
    <lineage>
        <taxon>Eukaryota</taxon>
        <taxon>Metazoa</taxon>
        <taxon>Ecdysozoa</taxon>
        <taxon>Nematoda</taxon>
        <taxon>Chromadorea</taxon>
        <taxon>Rhabditida</taxon>
        <taxon>Rhabditina</taxon>
        <taxon>Rhabditomorpha</taxon>
        <taxon>Strongyloidea</taxon>
        <taxon>Ancylostomatidae</taxon>
        <taxon>Ancylostomatinae</taxon>
        <taxon>Ancylostoma</taxon>
    </lineage>
</organism>